<proteinExistence type="predicted"/>
<accession>A0A174H5B5</accession>
<sequence length="79" mass="8577">MACGCGTHSKDGKAIVDRVREKGKADMKLNTPHIITCSCGEDFTMSTFVDVCPNCKMTYGVTPCSQNDKENIKPAGINY</sequence>
<dbReference type="AlphaFoldDB" id="A0A174H5B5"/>
<reference evidence="1 2" key="1">
    <citation type="submission" date="2015-09" db="EMBL/GenBank/DDBJ databases">
        <authorList>
            <consortium name="Pathogen Informatics"/>
        </authorList>
    </citation>
    <scope>NUCLEOTIDE SEQUENCE [LARGE SCALE GENOMIC DNA]</scope>
    <source>
        <strain evidence="1 2">2789STDY5834856</strain>
    </source>
</reference>
<evidence type="ECO:0000313" key="2">
    <source>
        <dbReference type="Proteomes" id="UP000095594"/>
    </source>
</evidence>
<dbReference type="EMBL" id="CYZX01000013">
    <property type="protein sequence ID" value="CUO68250.1"/>
    <property type="molecule type" value="Genomic_DNA"/>
</dbReference>
<protein>
    <submittedName>
        <fullName evidence="1">Uncharacterized protein</fullName>
    </submittedName>
</protein>
<dbReference type="OrthoDB" id="9798730at2"/>
<evidence type="ECO:0000313" key="1">
    <source>
        <dbReference type="EMBL" id="CUO68250.1"/>
    </source>
</evidence>
<organism evidence="1 2">
    <name type="scientific">Clostridium disporicum</name>
    <dbReference type="NCBI Taxonomy" id="84024"/>
    <lineage>
        <taxon>Bacteria</taxon>
        <taxon>Bacillati</taxon>
        <taxon>Bacillota</taxon>
        <taxon>Clostridia</taxon>
        <taxon>Eubacteriales</taxon>
        <taxon>Clostridiaceae</taxon>
        <taxon>Clostridium</taxon>
    </lineage>
</organism>
<dbReference type="RefSeq" id="WP_055266244.1">
    <property type="nucleotide sequence ID" value="NZ_CABIXQ010000013.1"/>
</dbReference>
<gene>
    <name evidence="1" type="ORF">ERS852471_02036</name>
</gene>
<name>A0A174H5B5_9CLOT</name>
<dbReference type="Proteomes" id="UP000095594">
    <property type="component" value="Unassembled WGS sequence"/>
</dbReference>